<dbReference type="Proteomes" id="UP000317942">
    <property type="component" value="Unassembled WGS sequence"/>
</dbReference>
<organism evidence="2 3">
    <name type="scientific">Actinomyces oris</name>
    <dbReference type="NCBI Taxonomy" id="544580"/>
    <lineage>
        <taxon>Bacteria</taxon>
        <taxon>Bacillati</taxon>
        <taxon>Actinomycetota</taxon>
        <taxon>Actinomycetes</taxon>
        <taxon>Actinomycetales</taxon>
        <taxon>Actinomycetaceae</taxon>
        <taxon>Actinomyces</taxon>
    </lineage>
</organism>
<protein>
    <submittedName>
        <fullName evidence="2">Uncharacterized protein</fullName>
    </submittedName>
</protein>
<dbReference type="EMBL" id="VICC01000006">
    <property type="protein sequence ID" value="TQD60374.1"/>
    <property type="molecule type" value="Genomic_DNA"/>
</dbReference>
<name>A0A508BI47_9ACTO</name>
<keyword evidence="1" id="KW-0812">Transmembrane</keyword>
<keyword evidence="1" id="KW-1133">Transmembrane helix</keyword>
<evidence type="ECO:0000256" key="1">
    <source>
        <dbReference type="SAM" id="Phobius"/>
    </source>
</evidence>
<reference evidence="2 3" key="1">
    <citation type="submission" date="2019-06" db="EMBL/GenBank/DDBJ databases">
        <title>Draft genome sequence of Actinomyces oris CCUG 34288T.</title>
        <authorList>
            <person name="Salva-Serra F."/>
            <person name="Cardew S."/>
            <person name="Moore E."/>
        </authorList>
    </citation>
    <scope>NUCLEOTIDE SEQUENCE [LARGE SCALE GENOMIC DNA]</scope>
    <source>
        <strain evidence="2 3">CCUG 34288</strain>
    </source>
</reference>
<evidence type="ECO:0000313" key="2">
    <source>
        <dbReference type="EMBL" id="TQD60374.1"/>
    </source>
</evidence>
<dbReference type="AlphaFoldDB" id="A0A508BI47"/>
<keyword evidence="1" id="KW-0472">Membrane</keyword>
<accession>A0A508BI47</accession>
<evidence type="ECO:0000313" key="3">
    <source>
        <dbReference type="Proteomes" id="UP000317942"/>
    </source>
</evidence>
<sequence length="260" mass="29656">MNIDLPKISTIPVMNKVVWIAIIGVICVLVSFLLLTVFSYLWGKRRENLGRLPDDLKRSVQSELIEAVYIASQQKHTIVKLSGFWKSKGYNTSQRYVILKDLLDRQLFFKAYDPDRIGWFLQFLSWDVFKRPPTKVYLSEQQWQKLSSGASIINGDVQIVNNPTGNIQIAGRGAMQTQMNMGLNSQDIFRLIDALRQDCRSLQADPQWREKVEEAQSLADHLESDANAGRWKQAQKTAKTALEFAANLTTVFANTAQFLN</sequence>
<gene>
    <name evidence="2" type="ORF">FK267_08000</name>
</gene>
<proteinExistence type="predicted"/>
<dbReference type="GeneID" id="64212501"/>
<comment type="caution">
    <text evidence="2">The sequence shown here is derived from an EMBL/GenBank/DDBJ whole genome shotgun (WGS) entry which is preliminary data.</text>
</comment>
<dbReference type="RefSeq" id="WP_141406891.1">
    <property type="nucleotide sequence ID" value="NZ_CP066060.1"/>
</dbReference>
<feature type="transmembrane region" description="Helical" evidence="1">
    <location>
        <begin position="17"/>
        <end position="42"/>
    </location>
</feature>